<protein>
    <submittedName>
        <fullName evidence="1">(apollo) hypothetical protein</fullName>
    </submittedName>
</protein>
<proteinExistence type="predicted"/>
<organism evidence="1 2">
    <name type="scientific">Parnassius apollo</name>
    <name type="common">Apollo butterfly</name>
    <name type="synonym">Papilio apollo</name>
    <dbReference type="NCBI Taxonomy" id="110799"/>
    <lineage>
        <taxon>Eukaryota</taxon>
        <taxon>Metazoa</taxon>
        <taxon>Ecdysozoa</taxon>
        <taxon>Arthropoda</taxon>
        <taxon>Hexapoda</taxon>
        <taxon>Insecta</taxon>
        <taxon>Pterygota</taxon>
        <taxon>Neoptera</taxon>
        <taxon>Endopterygota</taxon>
        <taxon>Lepidoptera</taxon>
        <taxon>Glossata</taxon>
        <taxon>Ditrysia</taxon>
        <taxon>Papilionoidea</taxon>
        <taxon>Papilionidae</taxon>
        <taxon>Parnassiinae</taxon>
        <taxon>Parnassini</taxon>
        <taxon>Parnassius</taxon>
        <taxon>Parnassius</taxon>
    </lineage>
</organism>
<name>A0A8S3W910_PARAO</name>
<reference evidence="1" key="1">
    <citation type="submission" date="2021-04" db="EMBL/GenBank/DDBJ databases">
        <authorList>
            <person name="Tunstrom K."/>
        </authorList>
    </citation>
    <scope>NUCLEOTIDE SEQUENCE</scope>
</reference>
<dbReference type="AlphaFoldDB" id="A0A8S3W910"/>
<sequence length="555" mass="58774">MQIPELRHCSCLWGALTVAVPGARNADAGAAPLQLLVVCTHRRSTRCAGCRCRSCGTAAACGVHSPSQYQVRGMQMPELRHCSCLWGALTVAVPGARDADAEAAALQLLVGCTHRRSTRCAGCRCRSCGTAAACGVHSPSQYQVREMQMPELWHCSCLWGALTVAVPGARDADAGAVALQLLVGCTHRRSIRCARCRCRSCGTAAACGVHSSSQYQMRGMQMPELWHCSCLWGALTVAVSGARDADAGAVALQLLVGCTHRRSIRCARCRCRSCGTAAACGVHSPLQYQVREMQMPELWHCSCLWGALTVAVPGARDEDAGAAALQLLVGCTHRRSTRCAVCRCRSCGNAAACGVHSPSQYQVREMQMPELWHCSCLWGALTVAVPGARDADAGAAALQLLVGCTHRRSTRCAGCRCRSCGTAAACGVHSPSQYQVRGMQMPELRHCSCLWGALTVAVPGARDADAGAAALQLLVGCTHRRSTRCARCRCRSCGTAAACGVHSPSQYQVREMQMPELWHCSCLWGALTVAVPGARDADAGAAALQLLVGCALVRR</sequence>
<comment type="caution">
    <text evidence="1">The sequence shown here is derived from an EMBL/GenBank/DDBJ whole genome shotgun (WGS) entry which is preliminary data.</text>
</comment>
<accession>A0A8S3W910</accession>
<dbReference type="Proteomes" id="UP000691718">
    <property type="component" value="Unassembled WGS sequence"/>
</dbReference>
<keyword evidence="2" id="KW-1185">Reference proteome</keyword>
<gene>
    <name evidence="1" type="ORF">PAPOLLO_LOCUS3256</name>
</gene>
<evidence type="ECO:0000313" key="2">
    <source>
        <dbReference type="Proteomes" id="UP000691718"/>
    </source>
</evidence>
<dbReference type="EMBL" id="CAJQZP010000212">
    <property type="protein sequence ID" value="CAG4946246.1"/>
    <property type="molecule type" value="Genomic_DNA"/>
</dbReference>
<evidence type="ECO:0000313" key="1">
    <source>
        <dbReference type="EMBL" id="CAG4946246.1"/>
    </source>
</evidence>